<dbReference type="PIRSF" id="PIRSF006092">
    <property type="entry name" value="GreA_GreB"/>
    <property type="match status" value="1"/>
</dbReference>
<accession>A0ABT5IAI3</accession>
<dbReference type="InterPro" id="IPR036953">
    <property type="entry name" value="GreA/GreB_C_sf"/>
</dbReference>
<evidence type="ECO:0000313" key="3">
    <source>
        <dbReference type="Proteomes" id="UP001216595"/>
    </source>
</evidence>
<dbReference type="Gene3D" id="3.10.50.30">
    <property type="entry name" value="Transcription elongation factor, GreA/GreB, C-terminal domain"/>
    <property type="match status" value="1"/>
</dbReference>
<dbReference type="PANTHER" id="PTHR30437:SF5">
    <property type="entry name" value="REGULATOR OF NUCLEOSIDE DIPHOSPHATE KINASE"/>
    <property type="match status" value="1"/>
</dbReference>
<dbReference type="GO" id="GO:0003746">
    <property type="term" value="F:translation elongation factor activity"/>
    <property type="evidence" value="ECO:0007669"/>
    <property type="project" value="UniProtKB-KW"/>
</dbReference>
<reference evidence="2 3" key="1">
    <citation type="submission" date="2023-01" db="EMBL/GenBank/DDBJ databases">
        <title>Novel species of the genus Asticcacaulis isolated from rivers.</title>
        <authorList>
            <person name="Lu H."/>
        </authorList>
    </citation>
    <scope>NUCLEOTIDE SEQUENCE [LARGE SCALE GENOMIC DNA]</scope>
    <source>
        <strain evidence="2 3">DXS10W</strain>
    </source>
</reference>
<keyword evidence="3" id="KW-1185">Reference proteome</keyword>
<evidence type="ECO:0000259" key="1">
    <source>
        <dbReference type="Pfam" id="PF01272"/>
    </source>
</evidence>
<dbReference type="RefSeq" id="WP_272739934.1">
    <property type="nucleotide sequence ID" value="NZ_JAQQKW010000001.1"/>
</dbReference>
<dbReference type="EMBL" id="JAQQKW010000001">
    <property type="protein sequence ID" value="MDC7693180.1"/>
    <property type="molecule type" value="Genomic_DNA"/>
</dbReference>
<dbReference type="Pfam" id="PF01272">
    <property type="entry name" value="GreA_GreB"/>
    <property type="match status" value="1"/>
</dbReference>
<keyword evidence="2" id="KW-0251">Elongation factor</keyword>
<proteinExistence type="predicted"/>
<dbReference type="Proteomes" id="UP001216595">
    <property type="component" value="Unassembled WGS sequence"/>
</dbReference>
<comment type="caution">
    <text evidence="2">The sequence shown here is derived from an EMBL/GenBank/DDBJ whole genome shotgun (WGS) entry which is preliminary data.</text>
</comment>
<dbReference type="PANTHER" id="PTHR30437">
    <property type="entry name" value="TRANSCRIPTION ELONGATION FACTOR GREA"/>
    <property type="match status" value="1"/>
</dbReference>
<organism evidence="2 3">
    <name type="scientific">Asticcacaulis currens</name>
    <dbReference type="NCBI Taxonomy" id="2984210"/>
    <lineage>
        <taxon>Bacteria</taxon>
        <taxon>Pseudomonadati</taxon>
        <taxon>Pseudomonadota</taxon>
        <taxon>Alphaproteobacteria</taxon>
        <taxon>Caulobacterales</taxon>
        <taxon>Caulobacteraceae</taxon>
        <taxon>Asticcacaulis</taxon>
    </lineage>
</organism>
<dbReference type="InterPro" id="IPR001437">
    <property type="entry name" value="Tscrpt_elong_fac_GreA/B_C"/>
</dbReference>
<protein>
    <submittedName>
        <fullName evidence="2">GreA/GreB family elongation factor</fullName>
    </submittedName>
</protein>
<dbReference type="InterPro" id="IPR023459">
    <property type="entry name" value="Tscrpt_elong_fac_GreA/B_fam"/>
</dbReference>
<dbReference type="SUPFAM" id="SSF54534">
    <property type="entry name" value="FKBP-like"/>
    <property type="match status" value="1"/>
</dbReference>
<gene>
    <name evidence="2" type="ORF">PQU94_02670</name>
</gene>
<name>A0ABT5IAI3_9CAUL</name>
<sequence length="131" mass="14248">MTTHTEPIILPELLIGEDDFQLLKKQAEQAGGFLAEAGEQLLEELSRATRRPQAELPDDTVRLNDRVTFRTARGTRRLKLVLPDDADIAEGRLSVLTPVGAALIGLSSGQSIAFKTPSGEIEQLSVTAVER</sequence>
<evidence type="ECO:0000313" key="2">
    <source>
        <dbReference type="EMBL" id="MDC7693180.1"/>
    </source>
</evidence>
<keyword evidence="2" id="KW-0648">Protein biosynthesis</keyword>
<feature type="domain" description="Transcription elongation factor GreA/GreB C-terminal" evidence="1">
    <location>
        <begin position="57"/>
        <end position="130"/>
    </location>
</feature>